<reference evidence="8" key="1">
    <citation type="journal article" date="2023" name="Plant J.">
        <title>Genome sequences and population genomics provide insights into the demographic history, inbreeding, and mutation load of two 'living fossil' tree species of Dipteronia.</title>
        <authorList>
            <person name="Feng Y."/>
            <person name="Comes H.P."/>
            <person name="Chen J."/>
            <person name="Zhu S."/>
            <person name="Lu R."/>
            <person name="Zhang X."/>
            <person name="Li P."/>
            <person name="Qiu J."/>
            <person name="Olsen K.M."/>
            <person name="Qiu Y."/>
        </authorList>
    </citation>
    <scope>NUCLEOTIDE SEQUENCE</scope>
    <source>
        <strain evidence="8">KIB01</strain>
    </source>
</reference>
<comment type="caution">
    <text evidence="8">The sequence shown here is derived from an EMBL/GenBank/DDBJ whole genome shotgun (WGS) entry which is preliminary data.</text>
</comment>
<dbReference type="PANTHER" id="PTHR31669">
    <property type="entry name" value="PROTEIN FAR1-RELATED SEQUENCE 10-RELATED"/>
    <property type="match status" value="1"/>
</dbReference>
<dbReference type="InterPro" id="IPR006564">
    <property type="entry name" value="Znf_PMZ"/>
</dbReference>
<evidence type="ECO:0000256" key="5">
    <source>
        <dbReference type="PROSITE-ProRule" id="PRU00325"/>
    </source>
</evidence>
<dbReference type="InterPro" id="IPR031052">
    <property type="entry name" value="FHY3/FAR1"/>
</dbReference>
<comment type="function">
    <text evidence="6">Putative transcription activator involved in regulating light control of development.</text>
</comment>
<dbReference type="PROSITE" id="PS50966">
    <property type="entry name" value="ZF_SWIM"/>
    <property type="match status" value="1"/>
</dbReference>
<dbReference type="Proteomes" id="UP001280121">
    <property type="component" value="Unassembled WGS sequence"/>
</dbReference>
<evidence type="ECO:0000256" key="2">
    <source>
        <dbReference type="ARBA" id="ARBA00022723"/>
    </source>
</evidence>
<dbReference type="Pfam" id="PF04434">
    <property type="entry name" value="SWIM"/>
    <property type="match status" value="1"/>
</dbReference>
<dbReference type="PANTHER" id="PTHR31669:SF251">
    <property type="entry name" value="PROTEIN FAR1-RELATED SEQUENCE"/>
    <property type="match status" value="1"/>
</dbReference>
<evidence type="ECO:0000256" key="3">
    <source>
        <dbReference type="ARBA" id="ARBA00022771"/>
    </source>
</evidence>
<keyword evidence="2 6" id="KW-0479">Metal-binding</keyword>
<evidence type="ECO:0000259" key="7">
    <source>
        <dbReference type="PROSITE" id="PS50966"/>
    </source>
</evidence>
<sequence>MNSDTTLKQFVEQYENALRDKVEKENQADFVSCNSHIPCISHYSMEKQFQNAYTIAKFKEFQGEMKARIYCGISLNIKSGSNLEFEVKEDVRLVETCRCVTFMVYLDVATCKVNCSCRLFEFKGVLCQHEMMALIDQEIFRVSKKYIFKL</sequence>
<comment type="subcellular location">
    <subcellularLocation>
        <location evidence="6">Nucleus</location>
    </subcellularLocation>
</comment>
<feature type="domain" description="SWIM-type" evidence="7">
    <location>
        <begin position="102"/>
        <end position="138"/>
    </location>
</feature>
<dbReference type="EMBL" id="JANJYI010000006">
    <property type="protein sequence ID" value="KAK2644969.1"/>
    <property type="molecule type" value="Genomic_DNA"/>
</dbReference>
<dbReference type="InterPro" id="IPR007527">
    <property type="entry name" value="Znf_SWIM"/>
</dbReference>
<evidence type="ECO:0000313" key="9">
    <source>
        <dbReference type="Proteomes" id="UP001280121"/>
    </source>
</evidence>
<organism evidence="8 9">
    <name type="scientific">Dipteronia dyeriana</name>
    <dbReference type="NCBI Taxonomy" id="168575"/>
    <lineage>
        <taxon>Eukaryota</taxon>
        <taxon>Viridiplantae</taxon>
        <taxon>Streptophyta</taxon>
        <taxon>Embryophyta</taxon>
        <taxon>Tracheophyta</taxon>
        <taxon>Spermatophyta</taxon>
        <taxon>Magnoliopsida</taxon>
        <taxon>eudicotyledons</taxon>
        <taxon>Gunneridae</taxon>
        <taxon>Pentapetalae</taxon>
        <taxon>rosids</taxon>
        <taxon>malvids</taxon>
        <taxon>Sapindales</taxon>
        <taxon>Sapindaceae</taxon>
        <taxon>Hippocastanoideae</taxon>
        <taxon>Acereae</taxon>
        <taxon>Dipteronia</taxon>
    </lineage>
</organism>
<keyword evidence="9" id="KW-1185">Reference proteome</keyword>
<dbReference type="GO" id="GO:0005634">
    <property type="term" value="C:nucleus"/>
    <property type="evidence" value="ECO:0007669"/>
    <property type="project" value="UniProtKB-SubCell"/>
</dbReference>
<name>A0AAD9WV44_9ROSI</name>
<keyword evidence="6" id="KW-0539">Nucleus</keyword>
<keyword evidence="3 5" id="KW-0863">Zinc-finger</keyword>
<proteinExistence type="inferred from homology"/>
<dbReference type="SMART" id="SM00575">
    <property type="entry name" value="ZnF_PMZ"/>
    <property type="match status" value="1"/>
</dbReference>
<accession>A0AAD9WV44</accession>
<evidence type="ECO:0000256" key="6">
    <source>
        <dbReference type="RuleBase" id="RU367018"/>
    </source>
</evidence>
<dbReference type="AlphaFoldDB" id="A0AAD9WV44"/>
<evidence type="ECO:0000256" key="1">
    <source>
        <dbReference type="ARBA" id="ARBA00005889"/>
    </source>
</evidence>
<keyword evidence="4 6" id="KW-0862">Zinc</keyword>
<dbReference type="GO" id="GO:0006355">
    <property type="term" value="P:regulation of DNA-templated transcription"/>
    <property type="evidence" value="ECO:0007669"/>
    <property type="project" value="UniProtKB-UniRule"/>
</dbReference>
<dbReference type="GO" id="GO:0008270">
    <property type="term" value="F:zinc ion binding"/>
    <property type="evidence" value="ECO:0007669"/>
    <property type="project" value="UniProtKB-UniRule"/>
</dbReference>
<gene>
    <name evidence="8" type="ORF">Ddye_020164</name>
</gene>
<comment type="similarity">
    <text evidence="1 6">Belongs to the FHY3/FAR1 family.</text>
</comment>
<evidence type="ECO:0000256" key="4">
    <source>
        <dbReference type="ARBA" id="ARBA00022833"/>
    </source>
</evidence>
<evidence type="ECO:0000313" key="8">
    <source>
        <dbReference type="EMBL" id="KAK2644969.1"/>
    </source>
</evidence>
<protein>
    <recommendedName>
        <fullName evidence="6">Protein FAR1-RELATED SEQUENCE</fullName>
    </recommendedName>
</protein>